<dbReference type="GO" id="GO:0006606">
    <property type="term" value="P:protein import into nucleus"/>
    <property type="evidence" value="ECO:0007669"/>
    <property type="project" value="InterPro"/>
</dbReference>
<dbReference type="SMART" id="SM00913">
    <property type="entry name" value="IBN_N"/>
    <property type="match status" value="1"/>
</dbReference>
<accession>A0A0J6I1H9</accession>
<comment type="subcellular location">
    <subcellularLocation>
        <location evidence="2">Cytoplasm</location>
    </subcellularLocation>
    <subcellularLocation>
        <location evidence="1">Nucleus</location>
    </subcellularLocation>
</comment>
<dbReference type="PANTHER" id="PTHR10527">
    <property type="entry name" value="IMPORTIN BETA"/>
    <property type="match status" value="1"/>
</dbReference>
<dbReference type="InterPro" id="IPR011989">
    <property type="entry name" value="ARM-like"/>
</dbReference>
<dbReference type="Pfam" id="PF25574">
    <property type="entry name" value="TPR_IMB1"/>
    <property type="match status" value="2"/>
</dbReference>
<dbReference type="Gene3D" id="1.25.10.10">
    <property type="entry name" value="Leucine-rich Repeat Variant"/>
    <property type="match status" value="1"/>
</dbReference>
<protein>
    <submittedName>
        <fullName evidence="10">Karyopherin Kap123</fullName>
    </submittedName>
</protein>
<dbReference type="InterPro" id="IPR001494">
    <property type="entry name" value="Importin-beta_N"/>
</dbReference>
<dbReference type="InterPro" id="IPR057672">
    <property type="entry name" value="TPR_IPO4/5"/>
</dbReference>
<dbReference type="SUPFAM" id="SSF48371">
    <property type="entry name" value="ARM repeat"/>
    <property type="match status" value="2"/>
</dbReference>
<evidence type="ECO:0000313" key="11">
    <source>
        <dbReference type="Proteomes" id="UP000054567"/>
    </source>
</evidence>
<dbReference type="GO" id="GO:0031267">
    <property type="term" value="F:small GTPase binding"/>
    <property type="evidence" value="ECO:0007669"/>
    <property type="project" value="InterPro"/>
</dbReference>
<evidence type="ECO:0000256" key="6">
    <source>
        <dbReference type="ARBA" id="ARBA00022927"/>
    </source>
</evidence>
<dbReference type="AlphaFoldDB" id="A0A0J6I1H9"/>
<keyword evidence="6" id="KW-0653">Protein transport</keyword>
<dbReference type="PROSITE" id="PS50077">
    <property type="entry name" value="HEAT_REPEAT"/>
    <property type="match status" value="2"/>
</dbReference>
<dbReference type="Proteomes" id="UP000054567">
    <property type="component" value="Unassembled WGS sequence"/>
</dbReference>
<dbReference type="InterPro" id="IPR040122">
    <property type="entry name" value="Importin_beta"/>
</dbReference>
<dbReference type="InterPro" id="IPR021133">
    <property type="entry name" value="HEAT_type_2"/>
</dbReference>
<dbReference type="InterPro" id="IPR034085">
    <property type="entry name" value="TOG"/>
</dbReference>
<evidence type="ECO:0000256" key="7">
    <source>
        <dbReference type="ARBA" id="ARBA00023242"/>
    </source>
</evidence>
<keyword evidence="5" id="KW-0677">Repeat</keyword>
<dbReference type="OrthoDB" id="7862313at2759"/>
<feature type="domain" description="Importin N-terminal" evidence="9">
    <location>
        <begin position="24"/>
        <end position="91"/>
    </location>
</feature>
<dbReference type="SMART" id="SM01349">
    <property type="entry name" value="TOG"/>
    <property type="match status" value="1"/>
</dbReference>
<evidence type="ECO:0000256" key="5">
    <source>
        <dbReference type="ARBA" id="ARBA00022737"/>
    </source>
</evidence>
<proteinExistence type="predicted"/>
<keyword evidence="4" id="KW-0963">Cytoplasm</keyword>
<sequence>MDQERFLQQLHIVLNPTQGNVKEATATLQKEFYNNPEALLLLIHIFTSHNNTDLKQLAAVEARSLVSKHWLKIPGEQKPQIREQLLRSTLEEQAPLVRHSGARVISAIAKLDLQDGEWADLPGWLLQAATNSSKEVRAVGMYILFTILETLGDGFQSKFTELLQLFDKTIRDPESAEVRINTLLSLSKLAMHLDADEDKQAVRAFQNIFPAMVAVLKDATDEEDEDRVMQAFEVFQTLLGCEPQLLNPHLKDLVLFMNQLAANTNLAEETRTQAISFLMQCLRYRKLKIQGMQLGEQLTLTSLQIATELGDSDDDVDEITPARSALGLLDMMAQFLPPSQVVVPLLKALGQYFSNQNPDYRRAGIMALGMCVEGAPDFISTQMKEIFPVVLQMLSDPEPKVRQATLHGVARIADDLTEDVSKQHEQLMPLLLQNLASAMQEYKGEESGVTINITKASVAAIDAVVDALEEKDIVRYQGELVPVLHKLFQHPDFKIKALSASALGSIASSAGEAFLPYFDVSMHIMQEYATLKDSEEELELRASVTDAMGEMSASAGPERYKNYVEPLMHASEEALRLDHSRLKESTYIFWGAMSKVYGEDFTPYLGGVVKGLLDCLEQEDSDLEVSLGDAARDLIGQEVTIAGHRVRVADADDDDDVIEGMEGDDDDGDWEDFSTVTPIALEKEIAIEVLGDVITHTGQSYMPYFEKTIEHILPLADHAYEGVRKSTISTLHRAYAALWQVSESSGHKQKWEPGKPFAQPPPEIKKFGEILMTATIKMWAEEDDSATVADINRNVAENLRYCGPYIIADQSTLDRVVTLVDTIITKQHPCQQDFGAGEEDQEALEELSEFDWIVIDTALDVISGLATALGPDFVGLWPMFEKTVLKYATGSESLERSTAIGVLADLITGLGEAVTPFTGTFLPLFLRRLTDEDLQTRSNTTYAVGRLVEKSTSHQEIIQAYPAILEKLEPCLSIHESRLPDNAVGCLARMILKHKDHVPLADAIPALIDALPLTTDYDENDPIYHMICQLYKWQDPIIQSHTARLIPIFQAVLQGDPGQVEDERRAELIELVSWLNKMQPGGPASFIEQLEK</sequence>
<dbReference type="PROSITE" id="PS50166">
    <property type="entry name" value="IMPORTIN_B_NT"/>
    <property type="match status" value="1"/>
</dbReference>
<feature type="repeat" description="HEAT" evidence="8">
    <location>
        <begin position="386"/>
        <end position="424"/>
    </location>
</feature>
<evidence type="ECO:0000256" key="8">
    <source>
        <dbReference type="PROSITE-ProRule" id="PRU00103"/>
    </source>
</evidence>
<evidence type="ECO:0000259" key="9">
    <source>
        <dbReference type="PROSITE" id="PS50166"/>
    </source>
</evidence>
<dbReference type="InterPro" id="IPR016024">
    <property type="entry name" value="ARM-type_fold"/>
</dbReference>
<reference evidence="11" key="3">
    <citation type="journal article" date="2010" name="Genome Res.">
        <title>Population genomic sequencing of Coccidioides fungi reveals recent hybridization and transposon control.</title>
        <authorList>
            <person name="Neafsey D.E."/>
            <person name="Barker B.M."/>
            <person name="Sharpton T.J."/>
            <person name="Stajich J.E."/>
            <person name="Park D.J."/>
            <person name="Whiston E."/>
            <person name="Hung C.-Y."/>
            <person name="McMahan C."/>
            <person name="White J."/>
            <person name="Sykes S."/>
            <person name="Heiman D."/>
            <person name="Young S."/>
            <person name="Zeng Q."/>
            <person name="Abouelleil A."/>
            <person name="Aftuck L."/>
            <person name="Bessette D."/>
            <person name="Brown A."/>
            <person name="FitzGerald M."/>
            <person name="Lui A."/>
            <person name="Macdonald J.P."/>
            <person name="Priest M."/>
            <person name="Orbach M.J."/>
            <person name="Galgiani J.N."/>
            <person name="Kirkland T.N."/>
            <person name="Cole G.T."/>
            <person name="Birren B.W."/>
            <person name="Henn M.R."/>
            <person name="Taylor J.W."/>
            <person name="Rounsley S.D."/>
        </authorList>
    </citation>
    <scope>NUCLEOTIDE SEQUENCE [LARGE SCALE GENOMIC DNA]</scope>
    <source>
        <strain evidence="11">RMSCC 3488</strain>
    </source>
</reference>
<dbReference type="Pfam" id="PF03810">
    <property type="entry name" value="IBN_N"/>
    <property type="match status" value="1"/>
</dbReference>
<dbReference type="EMBL" id="DS268109">
    <property type="protein sequence ID" value="KMM65112.1"/>
    <property type="molecule type" value="Genomic_DNA"/>
</dbReference>
<dbReference type="Pfam" id="PF25780">
    <property type="entry name" value="TPR_IPO5"/>
    <property type="match status" value="1"/>
</dbReference>
<evidence type="ECO:0000313" key="10">
    <source>
        <dbReference type="EMBL" id="KMM65112.1"/>
    </source>
</evidence>
<feature type="repeat" description="HEAT" evidence="8">
    <location>
        <begin position="480"/>
        <end position="515"/>
    </location>
</feature>
<dbReference type="GO" id="GO:0005737">
    <property type="term" value="C:cytoplasm"/>
    <property type="evidence" value="ECO:0007669"/>
    <property type="project" value="UniProtKB-SubCell"/>
</dbReference>
<name>A0A0J6I1H9_COCPO</name>
<evidence type="ECO:0000256" key="2">
    <source>
        <dbReference type="ARBA" id="ARBA00004496"/>
    </source>
</evidence>
<dbReference type="VEuPathDB" id="FungiDB:CPAG_01464"/>
<keyword evidence="3" id="KW-0813">Transport</keyword>
<evidence type="ECO:0000256" key="1">
    <source>
        <dbReference type="ARBA" id="ARBA00004123"/>
    </source>
</evidence>
<gene>
    <name evidence="10" type="ORF">CPAG_01464</name>
</gene>
<evidence type="ECO:0000256" key="3">
    <source>
        <dbReference type="ARBA" id="ARBA00022448"/>
    </source>
</evidence>
<organism evidence="10 11">
    <name type="scientific">Coccidioides posadasii RMSCC 3488</name>
    <dbReference type="NCBI Taxonomy" id="454284"/>
    <lineage>
        <taxon>Eukaryota</taxon>
        <taxon>Fungi</taxon>
        <taxon>Dikarya</taxon>
        <taxon>Ascomycota</taxon>
        <taxon>Pezizomycotina</taxon>
        <taxon>Eurotiomycetes</taxon>
        <taxon>Eurotiomycetidae</taxon>
        <taxon>Onygenales</taxon>
        <taxon>Onygenaceae</taxon>
        <taxon>Coccidioides</taxon>
    </lineage>
</organism>
<dbReference type="InterPro" id="IPR058584">
    <property type="entry name" value="IMB1_TNPO1-like_TPR"/>
</dbReference>
<reference evidence="11" key="2">
    <citation type="journal article" date="2009" name="Genome Res.">
        <title>Comparative genomic analyses of the human fungal pathogens Coccidioides and their relatives.</title>
        <authorList>
            <person name="Sharpton T.J."/>
            <person name="Stajich J.E."/>
            <person name="Rounsley S.D."/>
            <person name="Gardner M.J."/>
            <person name="Wortman J.R."/>
            <person name="Jordar V.S."/>
            <person name="Maiti R."/>
            <person name="Kodira C.D."/>
            <person name="Neafsey D.E."/>
            <person name="Zeng Q."/>
            <person name="Hung C.-Y."/>
            <person name="McMahan C."/>
            <person name="Muszewska A."/>
            <person name="Grynberg M."/>
            <person name="Mandel M.A."/>
            <person name="Kellner E.M."/>
            <person name="Barker B.M."/>
            <person name="Galgiani J.N."/>
            <person name="Orbach M.J."/>
            <person name="Kirkland T.N."/>
            <person name="Cole G.T."/>
            <person name="Henn M.R."/>
            <person name="Birren B.W."/>
            <person name="Taylor J.W."/>
        </authorList>
    </citation>
    <scope>NUCLEOTIDE SEQUENCE [LARGE SCALE GENOMIC DNA]</scope>
    <source>
        <strain evidence="11">RMSCC 3488</strain>
    </source>
</reference>
<keyword evidence="7" id="KW-0539">Nucleus</keyword>
<evidence type="ECO:0000256" key="4">
    <source>
        <dbReference type="ARBA" id="ARBA00022490"/>
    </source>
</evidence>
<reference evidence="10 11" key="1">
    <citation type="submission" date="2007-06" db="EMBL/GenBank/DDBJ databases">
        <title>The Genome Sequence of Coccidioides posadasii RMSCC_3488.</title>
        <authorList>
            <consortium name="Coccidioides Genome Resources Consortium"/>
            <consortium name="The Broad Institute Genome Sequencing Platform"/>
            <person name="Henn M.R."/>
            <person name="Sykes S."/>
            <person name="Young S."/>
            <person name="Jaffe D."/>
            <person name="Berlin A."/>
            <person name="Alvarez P."/>
            <person name="Butler J."/>
            <person name="Gnerre S."/>
            <person name="Grabherr M."/>
            <person name="Mauceli E."/>
            <person name="Brockman W."/>
            <person name="Kodira C."/>
            <person name="Alvarado L."/>
            <person name="Zeng Q."/>
            <person name="Crawford M."/>
            <person name="Antoine C."/>
            <person name="Devon K."/>
            <person name="Galgiani J."/>
            <person name="Orsborn K."/>
            <person name="Lewis M.L."/>
            <person name="Nusbaum C."/>
            <person name="Galagan J."/>
            <person name="Birren B."/>
        </authorList>
    </citation>
    <scope>NUCLEOTIDE SEQUENCE [LARGE SCALE GENOMIC DNA]</scope>
    <source>
        <strain evidence="10 11">RMSCC 3488</strain>
    </source>
</reference>
<dbReference type="GO" id="GO:0005634">
    <property type="term" value="C:nucleus"/>
    <property type="evidence" value="ECO:0007669"/>
    <property type="project" value="UniProtKB-ARBA"/>
</dbReference>